<accession>M1AFY2</accession>
<keyword evidence="2" id="KW-0964">Secreted</keyword>
<proteinExistence type="predicted"/>
<dbReference type="PaxDb" id="4113-PGSC0003DMT400021965"/>
<keyword evidence="4" id="KW-0732">Signal</keyword>
<dbReference type="Pfam" id="PF00304">
    <property type="entry name" value="Gamma-thionin"/>
    <property type="match status" value="1"/>
</dbReference>
<feature type="chain" id="PRO_5004011617" evidence="4">
    <location>
        <begin position="27"/>
        <end position="78"/>
    </location>
</feature>
<dbReference type="PANTHER" id="PTHR33147:SF155">
    <property type="entry name" value="KNOTTIN SCORPION TOXIN-LIKE DOMAIN-CONTAINING PROTEIN"/>
    <property type="match status" value="1"/>
</dbReference>
<dbReference type="SMART" id="SM00505">
    <property type="entry name" value="Knot1"/>
    <property type="match status" value="1"/>
</dbReference>
<evidence type="ECO:0000313" key="6">
    <source>
        <dbReference type="EnsemblPlants" id="PGSC0003DMT400021965"/>
    </source>
</evidence>
<dbReference type="OMA" id="VEARICQ"/>
<dbReference type="GO" id="GO:0006952">
    <property type="term" value="P:defense response"/>
    <property type="evidence" value="ECO:0000318"/>
    <property type="project" value="GO_Central"/>
</dbReference>
<keyword evidence="3" id="KW-1015">Disulfide bond</keyword>
<sequence>MNNKAILAFLVCFLLVASNEMQGGEAKLCRRPSGLVSGLCFNTDDDCKSHCVNRENAHTGACDGLLRRCICYFKCDKI</sequence>
<reference evidence="7" key="1">
    <citation type="journal article" date="2011" name="Nature">
        <title>Genome sequence and analysis of the tuber crop potato.</title>
        <authorList>
            <consortium name="The Potato Genome Sequencing Consortium"/>
        </authorList>
    </citation>
    <scope>NUCLEOTIDE SEQUENCE [LARGE SCALE GENOMIC DNA]</scope>
    <source>
        <strain evidence="7">cv. DM1-3 516 R44</strain>
    </source>
</reference>
<protein>
    <submittedName>
        <fullName evidence="6">Pit1 protein</fullName>
    </submittedName>
</protein>
<evidence type="ECO:0000256" key="4">
    <source>
        <dbReference type="SAM" id="SignalP"/>
    </source>
</evidence>
<keyword evidence="7" id="KW-1185">Reference proteome</keyword>
<dbReference type="InterPro" id="IPR036574">
    <property type="entry name" value="Scorpion_toxin-like_sf"/>
</dbReference>
<comment type="subcellular location">
    <subcellularLocation>
        <location evidence="1">Secreted</location>
    </subcellularLocation>
</comment>
<dbReference type="FunCoup" id="M1AFY2">
    <property type="interactions" value="107"/>
</dbReference>
<feature type="domain" description="Knottins-like" evidence="5">
    <location>
        <begin position="28"/>
        <end position="75"/>
    </location>
</feature>
<evidence type="ECO:0000256" key="1">
    <source>
        <dbReference type="ARBA" id="ARBA00004613"/>
    </source>
</evidence>
<dbReference type="Proteomes" id="UP000011115">
    <property type="component" value="Unassembled WGS sequence"/>
</dbReference>
<feature type="signal peptide" evidence="4">
    <location>
        <begin position="1"/>
        <end position="26"/>
    </location>
</feature>
<dbReference type="HOGENOM" id="CLU_161668_3_0_1"/>
<dbReference type="Gramene" id="PGSC0003DMT400021965">
    <property type="protein sequence ID" value="PGSC0003DMT400021965"/>
    <property type="gene ID" value="PGSC0003DMG400008516"/>
</dbReference>
<dbReference type="SUPFAM" id="SSF57095">
    <property type="entry name" value="Scorpion toxin-like"/>
    <property type="match status" value="1"/>
</dbReference>
<reference evidence="6" key="2">
    <citation type="submission" date="2015-06" db="UniProtKB">
        <authorList>
            <consortium name="EnsemblPlants"/>
        </authorList>
    </citation>
    <scope>IDENTIFICATION</scope>
    <source>
        <strain evidence="6">DM1-3 516 R44</strain>
    </source>
</reference>
<dbReference type="InParanoid" id="M1AFY2"/>
<dbReference type="PANTHER" id="PTHR33147">
    <property type="entry name" value="DEFENSIN-LIKE PROTEIN 1"/>
    <property type="match status" value="1"/>
</dbReference>
<dbReference type="Gene3D" id="3.30.30.10">
    <property type="entry name" value="Knottin, scorpion toxin-like"/>
    <property type="match status" value="1"/>
</dbReference>
<evidence type="ECO:0000313" key="7">
    <source>
        <dbReference type="Proteomes" id="UP000011115"/>
    </source>
</evidence>
<organism evidence="6 7">
    <name type="scientific">Solanum tuberosum</name>
    <name type="common">Potato</name>
    <dbReference type="NCBI Taxonomy" id="4113"/>
    <lineage>
        <taxon>Eukaryota</taxon>
        <taxon>Viridiplantae</taxon>
        <taxon>Streptophyta</taxon>
        <taxon>Embryophyta</taxon>
        <taxon>Tracheophyta</taxon>
        <taxon>Spermatophyta</taxon>
        <taxon>Magnoliopsida</taxon>
        <taxon>eudicotyledons</taxon>
        <taxon>Gunneridae</taxon>
        <taxon>Pentapetalae</taxon>
        <taxon>asterids</taxon>
        <taxon>lamiids</taxon>
        <taxon>Solanales</taxon>
        <taxon>Solanaceae</taxon>
        <taxon>Solanoideae</taxon>
        <taxon>Solaneae</taxon>
        <taxon>Solanum</taxon>
    </lineage>
</organism>
<evidence type="ECO:0000256" key="3">
    <source>
        <dbReference type="ARBA" id="ARBA00023157"/>
    </source>
</evidence>
<evidence type="ECO:0000259" key="5">
    <source>
        <dbReference type="SMART" id="SM00505"/>
    </source>
</evidence>
<dbReference type="AlphaFoldDB" id="M1AFY2"/>
<dbReference type="GO" id="GO:0005576">
    <property type="term" value="C:extracellular region"/>
    <property type="evidence" value="ECO:0007669"/>
    <property type="project" value="UniProtKB-SubCell"/>
</dbReference>
<dbReference type="InterPro" id="IPR003614">
    <property type="entry name" value="Knottins"/>
</dbReference>
<dbReference type="EnsemblPlants" id="PGSC0003DMT400021965">
    <property type="protein sequence ID" value="PGSC0003DMT400021965"/>
    <property type="gene ID" value="PGSC0003DMG400008516"/>
</dbReference>
<evidence type="ECO:0000256" key="2">
    <source>
        <dbReference type="ARBA" id="ARBA00022525"/>
    </source>
</evidence>
<name>M1AFY2_SOLTU</name>